<dbReference type="PATRIC" id="fig|1056511.3.peg.3493"/>
<evidence type="ECO:0000313" key="2">
    <source>
        <dbReference type="Proteomes" id="UP000011134"/>
    </source>
</evidence>
<evidence type="ECO:0000313" key="1">
    <source>
        <dbReference type="EMBL" id="ELR64605.1"/>
    </source>
</evidence>
<dbReference type="EMBL" id="AMZO01000025">
    <property type="protein sequence ID" value="ELR64605.1"/>
    <property type="molecule type" value="Genomic_DNA"/>
</dbReference>
<dbReference type="OrthoDB" id="9801841at2"/>
<dbReference type="InterPro" id="IPR038225">
    <property type="entry name" value="TagF_sf"/>
</dbReference>
<dbReference type="Gene3D" id="3.40.1730.10">
    <property type="entry name" value="pa0076 domain"/>
    <property type="match status" value="1"/>
</dbReference>
<reference evidence="1 2" key="1">
    <citation type="submission" date="2012-12" db="EMBL/GenBank/DDBJ databases">
        <title>Genome Assembly of Photobacterium sp. AK15.</title>
        <authorList>
            <person name="Khatri I."/>
            <person name="Vaidya B."/>
            <person name="Srinivas T.N.R."/>
            <person name="Subramanian S."/>
            <person name="Pinnaka A."/>
        </authorList>
    </citation>
    <scope>NUCLEOTIDE SEQUENCE [LARGE SCALE GENOMIC DNA]</scope>
    <source>
        <strain evidence="1 2">AK15</strain>
    </source>
</reference>
<dbReference type="RefSeq" id="WP_007467961.1">
    <property type="nucleotide sequence ID" value="NZ_AMZO01000025.1"/>
</dbReference>
<dbReference type="AlphaFoldDB" id="L8J6X0"/>
<dbReference type="Pfam" id="PF09867">
    <property type="entry name" value="TagF_N"/>
    <property type="match status" value="1"/>
</dbReference>
<name>L8J6X0_9GAMM</name>
<dbReference type="NCBIfam" id="TIGR03373">
    <property type="entry name" value="VI_minor_4"/>
    <property type="match status" value="1"/>
</dbReference>
<organism evidence="1 2">
    <name type="scientific">Photobacterium marinum</name>
    <dbReference type="NCBI Taxonomy" id="1056511"/>
    <lineage>
        <taxon>Bacteria</taxon>
        <taxon>Pseudomonadati</taxon>
        <taxon>Pseudomonadota</taxon>
        <taxon>Gammaproteobacteria</taxon>
        <taxon>Vibrionales</taxon>
        <taxon>Vibrionaceae</taxon>
        <taxon>Photobacterium</taxon>
    </lineage>
</organism>
<accession>L8J6X0</accession>
<keyword evidence="2" id="KW-1185">Reference proteome</keyword>
<proteinExistence type="predicted"/>
<protein>
    <submittedName>
        <fullName evidence="1">Protein phosphatase ImpM</fullName>
    </submittedName>
</protein>
<dbReference type="PIRSF" id="PIRSF029287">
    <property type="entry name" value="UCP029287"/>
    <property type="match status" value="1"/>
</dbReference>
<dbReference type="Proteomes" id="UP000011134">
    <property type="component" value="Unassembled WGS sequence"/>
</dbReference>
<gene>
    <name evidence="1" type="ORF">C942_02418</name>
</gene>
<dbReference type="InterPro" id="IPR017748">
    <property type="entry name" value="TagF"/>
</dbReference>
<comment type="caution">
    <text evidence="1">The sequence shown here is derived from an EMBL/GenBank/DDBJ whole genome shotgun (WGS) entry which is preliminary data.</text>
</comment>
<sequence>MSGNIVKPVIGYFGKVPARGDFIQDNLSSDFVDGWREWLQAVMAVSKEQLGKEWLGCYLTSPVWHFALSPGVCGDKTVIGTLMPSIDQVGRHFYFTLATEVEGPPVGFWSHREWSSESEQKVLELLDDGTDLNNWVEAINSAEWFSPDTEASLPLKINATHSGHLIVTAEQKVSSDQLLHKAYRDCFERYCFWWTSGSERITPCTLVTKGLPLVSQFAAMLDGEWEQWGW</sequence>